<organism evidence="2 3">
    <name type="scientific">Longivirga aurantiaca</name>
    <dbReference type="NCBI Taxonomy" id="1837743"/>
    <lineage>
        <taxon>Bacteria</taxon>
        <taxon>Bacillati</taxon>
        <taxon>Actinomycetota</taxon>
        <taxon>Actinomycetes</taxon>
        <taxon>Sporichthyales</taxon>
        <taxon>Sporichthyaceae</taxon>
        <taxon>Longivirga</taxon>
    </lineage>
</organism>
<proteinExistence type="predicted"/>
<sequence>MRRLVSVIAAAGFAATTALVAAPSANALTVTDIASPTTGRTSVTTLPGIAPAIVKAGVLPYAVSPGRLDGVRFSPLALKFSFPITGLQGGTFAGNVPNEITHSGGIAFVKLGSFTKRIVVKDFTIDLNGGTAVGQTASPQLIGTVTDGPGGVPDGARVALFDIDLANAKVDATDVQVTGAQLRLTAVAAGALDAELGTTLFRSVIGAPIFSAKANA</sequence>
<gene>
    <name evidence="2" type="ORF">ACFQGU_09795</name>
</gene>
<protein>
    <submittedName>
        <fullName evidence="2">Uncharacterized protein</fullName>
    </submittedName>
</protein>
<accession>A0ABW1T0W5</accession>
<feature type="chain" id="PRO_5046635789" evidence="1">
    <location>
        <begin position="22"/>
        <end position="216"/>
    </location>
</feature>
<comment type="caution">
    <text evidence="2">The sequence shown here is derived from an EMBL/GenBank/DDBJ whole genome shotgun (WGS) entry which is preliminary data.</text>
</comment>
<evidence type="ECO:0000313" key="2">
    <source>
        <dbReference type="EMBL" id="MFC6238171.1"/>
    </source>
</evidence>
<name>A0ABW1T0W5_9ACTN</name>
<feature type="signal peptide" evidence="1">
    <location>
        <begin position="1"/>
        <end position="21"/>
    </location>
</feature>
<evidence type="ECO:0000256" key="1">
    <source>
        <dbReference type="SAM" id="SignalP"/>
    </source>
</evidence>
<dbReference type="Proteomes" id="UP001596138">
    <property type="component" value="Unassembled WGS sequence"/>
</dbReference>
<evidence type="ECO:0000313" key="3">
    <source>
        <dbReference type="Proteomes" id="UP001596138"/>
    </source>
</evidence>
<reference evidence="3" key="1">
    <citation type="journal article" date="2019" name="Int. J. Syst. Evol. Microbiol.">
        <title>The Global Catalogue of Microorganisms (GCM) 10K type strain sequencing project: providing services to taxonomists for standard genome sequencing and annotation.</title>
        <authorList>
            <consortium name="The Broad Institute Genomics Platform"/>
            <consortium name="The Broad Institute Genome Sequencing Center for Infectious Disease"/>
            <person name="Wu L."/>
            <person name="Ma J."/>
        </authorList>
    </citation>
    <scope>NUCLEOTIDE SEQUENCE [LARGE SCALE GENOMIC DNA]</scope>
    <source>
        <strain evidence="3">CGMCC 4.7317</strain>
    </source>
</reference>
<keyword evidence="1" id="KW-0732">Signal</keyword>
<dbReference type="RefSeq" id="WP_386766148.1">
    <property type="nucleotide sequence ID" value="NZ_JBHSTI010000008.1"/>
</dbReference>
<dbReference type="EMBL" id="JBHSTI010000008">
    <property type="protein sequence ID" value="MFC6238171.1"/>
    <property type="molecule type" value="Genomic_DNA"/>
</dbReference>
<keyword evidence="3" id="KW-1185">Reference proteome</keyword>